<evidence type="ECO:0000256" key="1">
    <source>
        <dbReference type="ARBA" id="ARBA00004496"/>
    </source>
</evidence>
<dbReference type="Gene3D" id="1.20.5.190">
    <property type="match status" value="1"/>
</dbReference>
<keyword evidence="4" id="KW-0112">Calmodulin-binding</keyword>
<sequence>MASNFAHEEAHILLFSFEECSDGNFRKKVGTHQDEEASGRIHSTQTVSDLVAEKMRATLLMRKHTSIYSALKRAVMVISERRLALLKMRKQKAEFIQLKRSVILLQREWRATLLMREHRSYYSALKSAVMVISERRLALLNMRKQKAEFIQLKRSVILLQRKWRATLLMRKHRSHYSALKSAVSLILEKRLALIKMKKQVAEFIQLKRKKVGTHQDEEASGRIHSTQTVSDLVAAKMASNFAHEEAHILLFSFEEGSDGNFRRSENGEQLCSCESIDLIIQLERHATTVMVISERRLALIKMKKQVAEFIQLKRSVILLQRKWRATLLMRKHTSYYSALKRAVMVISERRHALVSMKKCRNEYLTQRSIIVKLQLRWKLKFSFIMAEKKIAEWLEKARKAVAMISVRRIAILKMRYERARYLKFRASIIVIQRSWRKVLAGRQVANEKGTRRLNRHACVLQGAMRKWVSKRREERQRQHLAAVRIQSVWRGVACRKRLRLEGGKKSLLNMRRPTGGKTLRDKKRGILQTLCQSSSLHQLICKLRELDVITTMSRELAEELVHDGIITALHNLLNKVTQSRSDQEAAHLIVIILTNLFKHPSIANRVWTISLSLGLPVEIFNWALKTCRIQNMKFFCACVTLLWLWAHQPQHCPHLLAETEYYMKCIAQRLKESRSTHRAAAAPLLRLPSTTPDFGYDPLLTRRPRAFQDPHHAWSQLKVLLGPRQTFN</sequence>
<comment type="caution">
    <text evidence="5">The sequence shown here is derived from an EMBL/GenBank/DDBJ whole genome shotgun (WGS) entry which is preliminary data.</text>
</comment>
<protein>
    <recommendedName>
        <fullName evidence="7">Calponin-homology (CH) domain-containing protein</fullName>
    </recommendedName>
</protein>
<dbReference type="PROSITE" id="PS50096">
    <property type="entry name" value="IQ"/>
    <property type="match status" value="1"/>
</dbReference>
<dbReference type="PANTHER" id="PTHR22706">
    <property type="entry name" value="ASSEMBLY FACTOR FOR SPINDLE MICROTUBULES"/>
    <property type="match status" value="1"/>
</dbReference>
<dbReference type="GO" id="GO:0005516">
    <property type="term" value="F:calmodulin binding"/>
    <property type="evidence" value="ECO:0007669"/>
    <property type="project" value="UniProtKB-KW"/>
</dbReference>
<gene>
    <name evidence="5" type="ORF">LSTR_LSTR006353</name>
</gene>
<reference evidence="5 6" key="1">
    <citation type="journal article" date="2017" name="Gigascience">
        <title>Genome sequence of the small brown planthopper, Laodelphax striatellus.</title>
        <authorList>
            <person name="Zhu J."/>
            <person name="Jiang F."/>
            <person name="Wang X."/>
            <person name="Yang P."/>
            <person name="Bao Y."/>
            <person name="Zhao W."/>
            <person name="Wang W."/>
            <person name="Lu H."/>
            <person name="Wang Q."/>
            <person name="Cui N."/>
            <person name="Li J."/>
            <person name="Chen X."/>
            <person name="Luo L."/>
            <person name="Yu J."/>
            <person name="Kang L."/>
            <person name="Cui F."/>
        </authorList>
    </citation>
    <scope>NUCLEOTIDE SEQUENCE [LARGE SCALE GENOMIC DNA]</scope>
    <source>
        <strain evidence="5">Lst14</strain>
    </source>
</reference>
<accession>A0A482XDP3</accession>
<name>A0A482XDP3_LAOST</name>
<dbReference type="GO" id="GO:0005737">
    <property type="term" value="C:cytoplasm"/>
    <property type="evidence" value="ECO:0007669"/>
    <property type="project" value="UniProtKB-SubCell"/>
</dbReference>
<dbReference type="SMART" id="SM00015">
    <property type="entry name" value="IQ"/>
    <property type="match status" value="5"/>
</dbReference>
<comment type="subcellular location">
    <subcellularLocation>
        <location evidence="1">Cytoplasm</location>
    </subcellularLocation>
</comment>
<dbReference type="GO" id="GO:0051295">
    <property type="term" value="P:establishment of meiotic spindle localization"/>
    <property type="evidence" value="ECO:0007669"/>
    <property type="project" value="TreeGrafter"/>
</dbReference>
<dbReference type="STRING" id="195883.A0A482XDP3"/>
<dbReference type="Pfam" id="PF00612">
    <property type="entry name" value="IQ"/>
    <property type="match status" value="1"/>
</dbReference>
<evidence type="ECO:0000256" key="2">
    <source>
        <dbReference type="ARBA" id="ARBA00022490"/>
    </source>
</evidence>
<dbReference type="InParanoid" id="A0A482XDP3"/>
<evidence type="ECO:0008006" key="7">
    <source>
        <dbReference type="Google" id="ProtNLM"/>
    </source>
</evidence>
<evidence type="ECO:0000313" key="5">
    <source>
        <dbReference type="EMBL" id="RZF43812.1"/>
    </source>
</evidence>
<keyword evidence="6" id="KW-1185">Reference proteome</keyword>
<dbReference type="CDD" id="cd23767">
    <property type="entry name" value="IQCD"/>
    <property type="match status" value="1"/>
</dbReference>
<dbReference type="InterPro" id="IPR000048">
    <property type="entry name" value="IQ_motif_EF-hand-BS"/>
</dbReference>
<dbReference type="OrthoDB" id="2148418at2759"/>
<keyword evidence="3" id="KW-0677">Repeat</keyword>
<proteinExistence type="predicted"/>
<evidence type="ECO:0000256" key="3">
    <source>
        <dbReference type="ARBA" id="ARBA00022737"/>
    </source>
</evidence>
<dbReference type="GO" id="GO:0000278">
    <property type="term" value="P:mitotic cell cycle"/>
    <property type="evidence" value="ECO:0007669"/>
    <property type="project" value="TreeGrafter"/>
</dbReference>
<dbReference type="GO" id="GO:0007051">
    <property type="term" value="P:spindle organization"/>
    <property type="evidence" value="ECO:0007669"/>
    <property type="project" value="TreeGrafter"/>
</dbReference>
<dbReference type="SMR" id="A0A482XDP3"/>
<dbReference type="AlphaFoldDB" id="A0A482XDP3"/>
<evidence type="ECO:0000256" key="4">
    <source>
        <dbReference type="ARBA" id="ARBA00022860"/>
    </source>
</evidence>
<dbReference type="EMBL" id="QKKF02012197">
    <property type="protein sequence ID" value="RZF43812.1"/>
    <property type="molecule type" value="Genomic_DNA"/>
</dbReference>
<evidence type="ECO:0000313" key="6">
    <source>
        <dbReference type="Proteomes" id="UP000291343"/>
    </source>
</evidence>
<dbReference type="Proteomes" id="UP000291343">
    <property type="component" value="Unassembled WGS sequence"/>
</dbReference>
<dbReference type="GO" id="GO:0000922">
    <property type="term" value="C:spindle pole"/>
    <property type="evidence" value="ECO:0007669"/>
    <property type="project" value="TreeGrafter"/>
</dbReference>
<keyword evidence="2" id="KW-0963">Cytoplasm</keyword>
<organism evidence="5 6">
    <name type="scientific">Laodelphax striatellus</name>
    <name type="common">Small brown planthopper</name>
    <name type="synonym">Delphax striatella</name>
    <dbReference type="NCBI Taxonomy" id="195883"/>
    <lineage>
        <taxon>Eukaryota</taxon>
        <taxon>Metazoa</taxon>
        <taxon>Ecdysozoa</taxon>
        <taxon>Arthropoda</taxon>
        <taxon>Hexapoda</taxon>
        <taxon>Insecta</taxon>
        <taxon>Pterygota</taxon>
        <taxon>Neoptera</taxon>
        <taxon>Paraneoptera</taxon>
        <taxon>Hemiptera</taxon>
        <taxon>Auchenorrhyncha</taxon>
        <taxon>Fulgoroidea</taxon>
        <taxon>Delphacidae</taxon>
        <taxon>Criomorphinae</taxon>
        <taxon>Laodelphax</taxon>
    </lineage>
</organism>
<dbReference type="PANTHER" id="PTHR22706:SF1">
    <property type="entry name" value="ASSEMBLY FACTOR FOR SPINDLE MICROTUBULES"/>
    <property type="match status" value="1"/>
</dbReference>
<dbReference type="InterPro" id="IPR051185">
    <property type="entry name" value="ASPM"/>
</dbReference>